<reference evidence="1" key="1">
    <citation type="submission" date="2014-11" db="EMBL/GenBank/DDBJ databases">
        <authorList>
            <person name="Amaro Gonzalez C."/>
        </authorList>
    </citation>
    <scope>NUCLEOTIDE SEQUENCE</scope>
</reference>
<evidence type="ECO:0000313" key="1">
    <source>
        <dbReference type="EMBL" id="JAH78011.1"/>
    </source>
</evidence>
<name>A0A0E9VJ35_ANGAN</name>
<accession>A0A0E9VJ35</accession>
<organism evidence="1">
    <name type="scientific">Anguilla anguilla</name>
    <name type="common">European freshwater eel</name>
    <name type="synonym">Muraena anguilla</name>
    <dbReference type="NCBI Taxonomy" id="7936"/>
    <lineage>
        <taxon>Eukaryota</taxon>
        <taxon>Metazoa</taxon>
        <taxon>Chordata</taxon>
        <taxon>Craniata</taxon>
        <taxon>Vertebrata</taxon>
        <taxon>Euteleostomi</taxon>
        <taxon>Actinopterygii</taxon>
        <taxon>Neopterygii</taxon>
        <taxon>Teleostei</taxon>
        <taxon>Anguilliformes</taxon>
        <taxon>Anguillidae</taxon>
        <taxon>Anguilla</taxon>
    </lineage>
</organism>
<proteinExistence type="predicted"/>
<reference evidence="1" key="2">
    <citation type="journal article" date="2015" name="Fish Shellfish Immunol.">
        <title>Early steps in the European eel (Anguilla anguilla)-Vibrio vulnificus interaction in the gills: Role of the RtxA13 toxin.</title>
        <authorList>
            <person name="Callol A."/>
            <person name="Pajuelo D."/>
            <person name="Ebbesson L."/>
            <person name="Teles M."/>
            <person name="MacKenzie S."/>
            <person name="Amaro C."/>
        </authorList>
    </citation>
    <scope>NUCLEOTIDE SEQUENCE</scope>
</reference>
<dbReference type="EMBL" id="GBXM01030566">
    <property type="protein sequence ID" value="JAH78011.1"/>
    <property type="molecule type" value="Transcribed_RNA"/>
</dbReference>
<protein>
    <submittedName>
        <fullName evidence="1">Uncharacterized protein</fullName>
    </submittedName>
</protein>
<dbReference type="AlphaFoldDB" id="A0A0E9VJ35"/>
<sequence length="36" mass="4075">MTTGRVALKDNCTSQSLCKREYCPEHSFSETFSVAF</sequence>